<organism evidence="4 5">
    <name type="scientific">Striga asiatica</name>
    <name type="common">Asiatic witchweed</name>
    <name type="synonym">Buchnera asiatica</name>
    <dbReference type="NCBI Taxonomy" id="4170"/>
    <lineage>
        <taxon>Eukaryota</taxon>
        <taxon>Viridiplantae</taxon>
        <taxon>Streptophyta</taxon>
        <taxon>Embryophyta</taxon>
        <taxon>Tracheophyta</taxon>
        <taxon>Spermatophyta</taxon>
        <taxon>Magnoliopsida</taxon>
        <taxon>eudicotyledons</taxon>
        <taxon>Gunneridae</taxon>
        <taxon>Pentapetalae</taxon>
        <taxon>asterids</taxon>
        <taxon>lamiids</taxon>
        <taxon>Lamiales</taxon>
        <taxon>Orobanchaceae</taxon>
        <taxon>Buchnereae</taxon>
        <taxon>Striga</taxon>
    </lineage>
</organism>
<dbReference type="InterPro" id="IPR001087">
    <property type="entry name" value="GDSL"/>
</dbReference>
<keyword evidence="3" id="KW-1133">Transmembrane helix</keyword>
<protein>
    <submittedName>
        <fullName evidence="4">GDSL esterase/lipase</fullName>
    </submittedName>
</protein>
<accession>A0A5A7QFZ8</accession>
<dbReference type="Pfam" id="PF00657">
    <property type="entry name" value="Lipase_GDSL"/>
    <property type="match status" value="1"/>
</dbReference>
<evidence type="ECO:0000256" key="1">
    <source>
        <dbReference type="ARBA" id="ARBA00008668"/>
    </source>
</evidence>
<dbReference type="Proteomes" id="UP000325081">
    <property type="component" value="Unassembled WGS sequence"/>
</dbReference>
<feature type="transmembrane region" description="Helical" evidence="3">
    <location>
        <begin position="6"/>
        <end position="23"/>
    </location>
</feature>
<evidence type="ECO:0000256" key="3">
    <source>
        <dbReference type="SAM" id="Phobius"/>
    </source>
</evidence>
<evidence type="ECO:0000313" key="4">
    <source>
        <dbReference type="EMBL" id="GER44225.1"/>
    </source>
</evidence>
<dbReference type="GO" id="GO:0016788">
    <property type="term" value="F:hydrolase activity, acting on ester bonds"/>
    <property type="evidence" value="ECO:0007669"/>
    <property type="project" value="InterPro"/>
</dbReference>
<keyword evidence="2" id="KW-0325">Glycoprotein</keyword>
<gene>
    <name evidence="4" type="ORF">STAS_21108</name>
</gene>
<dbReference type="AlphaFoldDB" id="A0A5A7QFZ8"/>
<dbReference type="OrthoDB" id="870535at2759"/>
<evidence type="ECO:0000313" key="5">
    <source>
        <dbReference type="Proteomes" id="UP000325081"/>
    </source>
</evidence>
<dbReference type="PANTHER" id="PTHR22835">
    <property type="entry name" value="ZINC FINGER FYVE DOMAIN CONTAINING PROTEIN"/>
    <property type="match status" value="1"/>
</dbReference>
<dbReference type="Gene3D" id="3.40.50.1110">
    <property type="entry name" value="SGNH hydrolase"/>
    <property type="match status" value="1"/>
</dbReference>
<name>A0A5A7QFZ8_STRAF</name>
<comment type="similarity">
    <text evidence="1">Belongs to the 'GDSL' lipolytic enzyme family.</text>
</comment>
<reference evidence="5" key="1">
    <citation type="journal article" date="2019" name="Curr. Biol.">
        <title>Genome Sequence of Striga asiatica Provides Insight into the Evolution of Plant Parasitism.</title>
        <authorList>
            <person name="Yoshida S."/>
            <person name="Kim S."/>
            <person name="Wafula E.K."/>
            <person name="Tanskanen J."/>
            <person name="Kim Y.M."/>
            <person name="Honaas L."/>
            <person name="Yang Z."/>
            <person name="Spallek T."/>
            <person name="Conn C.E."/>
            <person name="Ichihashi Y."/>
            <person name="Cheong K."/>
            <person name="Cui S."/>
            <person name="Der J.P."/>
            <person name="Gundlach H."/>
            <person name="Jiao Y."/>
            <person name="Hori C."/>
            <person name="Ishida J.K."/>
            <person name="Kasahara H."/>
            <person name="Kiba T."/>
            <person name="Kim M.S."/>
            <person name="Koo N."/>
            <person name="Laohavisit A."/>
            <person name="Lee Y.H."/>
            <person name="Lumba S."/>
            <person name="McCourt P."/>
            <person name="Mortimer J.C."/>
            <person name="Mutuku J.M."/>
            <person name="Nomura T."/>
            <person name="Sasaki-Sekimoto Y."/>
            <person name="Seto Y."/>
            <person name="Wang Y."/>
            <person name="Wakatake T."/>
            <person name="Sakakibara H."/>
            <person name="Demura T."/>
            <person name="Yamaguchi S."/>
            <person name="Yoneyama K."/>
            <person name="Manabe R.I."/>
            <person name="Nelson D.C."/>
            <person name="Schulman A.H."/>
            <person name="Timko M.P."/>
            <person name="dePamphilis C.W."/>
            <person name="Choi D."/>
            <person name="Shirasu K."/>
        </authorList>
    </citation>
    <scope>NUCLEOTIDE SEQUENCE [LARGE SCALE GENOMIC DNA]</scope>
    <source>
        <strain evidence="5">cv. UVA1</strain>
    </source>
</reference>
<keyword evidence="5" id="KW-1185">Reference proteome</keyword>
<dbReference type="EMBL" id="BKCP01006848">
    <property type="protein sequence ID" value="GER44225.1"/>
    <property type="molecule type" value="Genomic_DNA"/>
</dbReference>
<proteinExistence type="inferred from homology"/>
<sequence>MDISYYSYFIKVSCAFVMIFVCATSSQNTRCPFEYLYHFGDGVTDVGNSILVLPWGPSLPAARSPYGRTFPGWPTGRWGDGLIDFDYAAAEFGFPHITPSLSSNASSSNGVIFSVARSPVLDHTFFKSRGVKIPPYAVPLSIQLSWFKAHLKSVCTSPTDCANRLGNSLILLGDIEANDVGYSLIQGKSIRQVRTYVPYITEAQISATRELINMGARHIIIPGNALIGCFPYILTALRSNHPDAYDNMGCLKSVNDLIAYKNDNLQAAMRNLSREFPDVSIMYGPMDQGMRQIITETLAGNYVITGPFGNTTLQACCGIGGKYNYNSRRFCGSRGVPVCSNPNNYIFWDGLHMTQEASLRIVRILIQPALSTLNCAT</sequence>
<dbReference type="InterPro" id="IPR036514">
    <property type="entry name" value="SGNH_hydro_sf"/>
</dbReference>
<dbReference type="PANTHER" id="PTHR22835:SF683">
    <property type="entry name" value="OS05G0506800 PROTEIN"/>
    <property type="match status" value="1"/>
</dbReference>
<comment type="caution">
    <text evidence="4">The sequence shown here is derived from an EMBL/GenBank/DDBJ whole genome shotgun (WGS) entry which is preliminary data.</text>
</comment>
<evidence type="ECO:0000256" key="2">
    <source>
        <dbReference type="ARBA" id="ARBA00023180"/>
    </source>
</evidence>
<keyword evidence="3" id="KW-0472">Membrane</keyword>
<keyword evidence="3" id="KW-0812">Transmembrane</keyword>